<gene>
    <name evidence="2" type="ORF">NDU88_005892</name>
</gene>
<dbReference type="EMBL" id="JANPWB010000005">
    <property type="protein sequence ID" value="KAJ1189141.1"/>
    <property type="molecule type" value="Genomic_DNA"/>
</dbReference>
<accession>A0AAV7UKK8</accession>
<organism evidence="2 3">
    <name type="scientific">Pleurodeles waltl</name>
    <name type="common">Iberian ribbed newt</name>
    <dbReference type="NCBI Taxonomy" id="8319"/>
    <lineage>
        <taxon>Eukaryota</taxon>
        <taxon>Metazoa</taxon>
        <taxon>Chordata</taxon>
        <taxon>Craniata</taxon>
        <taxon>Vertebrata</taxon>
        <taxon>Euteleostomi</taxon>
        <taxon>Amphibia</taxon>
        <taxon>Batrachia</taxon>
        <taxon>Caudata</taxon>
        <taxon>Salamandroidea</taxon>
        <taxon>Salamandridae</taxon>
        <taxon>Pleurodelinae</taxon>
        <taxon>Pleurodeles</taxon>
    </lineage>
</organism>
<feature type="region of interest" description="Disordered" evidence="1">
    <location>
        <begin position="98"/>
        <end position="142"/>
    </location>
</feature>
<feature type="compositionally biased region" description="Polar residues" evidence="1">
    <location>
        <begin position="116"/>
        <end position="126"/>
    </location>
</feature>
<feature type="compositionally biased region" description="Polar residues" evidence="1">
    <location>
        <begin position="44"/>
        <end position="65"/>
    </location>
</feature>
<sequence>MPRTSYAQRTPRGSPRGGLVSRLSPGPGHQLVAPEREPAVARQSARSLTESIKSGVLQVTTSRSRATPVPSVYGWGRSPGSPLSARYCDAAPEWPGSVDATPPRVGGRAGPCASSPLVQSLTSGPSLDQDAGTPHPQSQLGHWCTKESGVQTVSLLPSPKPSRENKEGAP</sequence>
<protein>
    <submittedName>
        <fullName evidence="2">Uncharacterized protein</fullName>
    </submittedName>
</protein>
<keyword evidence="3" id="KW-1185">Reference proteome</keyword>
<evidence type="ECO:0000313" key="3">
    <source>
        <dbReference type="Proteomes" id="UP001066276"/>
    </source>
</evidence>
<reference evidence="2" key="1">
    <citation type="journal article" date="2022" name="bioRxiv">
        <title>Sequencing and chromosome-scale assembly of the giantPleurodeles waltlgenome.</title>
        <authorList>
            <person name="Brown T."/>
            <person name="Elewa A."/>
            <person name="Iarovenko S."/>
            <person name="Subramanian E."/>
            <person name="Araus A.J."/>
            <person name="Petzold A."/>
            <person name="Susuki M."/>
            <person name="Suzuki K.-i.T."/>
            <person name="Hayashi T."/>
            <person name="Toyoda A."/>
            <person name="Oliveira C."/>
            <person name="Osipova E."/>
            <person name="Leigh N.D."/>
            <person name="Simon A."/>
            <person name="Yun M.H."/>
        </authorList>
    </citation>
    <scope>NUCLEOTIDE SEQUENCE</scope>
    <source>
        <strain evidence="2">20211129_DDA</strain>
        <tissue evidence="2">Liver</tissue>
    </source>
</reference>
<evidence type="ECO:0000313" key="2">
    <source>
        <dbReference type="EMBL" id="KAJ1189141.1"/>
    </source>
</evidence>
<evidence type="ECO:0000256" key="1">
    <source>
        <dbReference type="SAM" id="MobiDB-lite"/>
    </source>
</evidence>
<proteinExistence type="predicted"/>
<dbReference type="Proteomes" id="UP001066276">
    <property type="component" value="Chromosome 3_1"/>
</dbReference>
<comment type="caution">
    <text evidence="2">The sequence shown here is derived from an EMBL/GenBank/DDBJ whole genome shotgun (WGS) entry which is preliminary data.</text>
</comment>
<name>A0AAV7UKK8_PLEWA</name>
<feature type="region of interest" description="Disordered" evidence="1">
    <location>
        <begin position="1"/>
        <end position="80"/>
    </location>
</feature>
<dbReference type="AlphaFoldDB" id="A0AAV7UKK8"/>